<dbReference type="EMBL" id="CP108140">
    <property type="protein sequence ID" value="WTP91421.1"/>
    <property type="molecule type" value="Genomic_DNA"/>
</dbReference>
<evidence type="ECO:0000313" key="1">
    <source>
        <dbReference type="EMBL" id="WTP91421.1"/>
    </source>
</evidence>
<dbReference type="Pfam" id="PF09684">
    <property type="entry name" value="Tail_P2_I"/>
    <property type="match status" value="1"/>
</dbReference>
<dbReference type="NCBIfam" id="TIGR01634">
    <property type="entry name" value="tail_P2_I"/>
    <property type="match status" value="1"/>
</dbReference>
<dbReference type="InterPro" id="IPR011748">
    <property type="entry name" value="Unchr_phage_tail-like"/>
</dbReference>
<sequence>MRGSVPGLATPYPLGTLMPAVYQEDPFAMRWLAGLDDVLSPVLSTLDCLAAYFDPHYAPSDFLEWLASWVGITIDSNWPTERARKALACAVELHRTRGTITGLRDYIEILTGGTAEIADNGGVAWATAPDMPMPGEDTPRLAIRVIVPDLEAVNIAVLDDLITAAKPAHVVHRLEVVSA</sequence>
<gene>
    <name evidence="1" type="ORF">OG477_41785</name>
</gene>
<organism evidence="1">
    <name type="scientific">Streptomyces sp. NBC_00180</name>
    <dbReference type="NCBI Taxonomy" id="2903632"/>
    <lineage>
        <taxon>Bacteria</taxon>
        <taxon>Bacillati</taxon>
        <taxon>Actinomycetota</taxon>
        <taxon>Actinomycetes</taxon>
        <taxon>Kitasatosporales</taxon>
        <taxon>Streptomycetaceae</taxon>
        <taxon>Streptomyces</taxon>
    </lineage>
</organism>
<proteinExistence type="predicted"/>
<protein>
    <submittedName>
        <fullName evidence="1">Phage tail protein I</fullName>
    </submittedName>
</protein>
<dbReference type="AlphaFoldDB" id="A0AAU1IC27"/>
<accession>A0AAU1IC27</accession>
<dbReference type="InterPro" id="IPR006521">
    <property type="entry name" value="Tail_protein_I"/>
</dbReference>
<name>A0AAU1IC27_9ACTN</name>
<reference evidence="1" key="1">
    <citation type="submission" date="2022-10" db="EMBL/GenBank/DDBJ databases">
        <title>The complete genomes of actinobacterial strains from the NBC collection.</title>
        <authorList>
            <person name="Joergensen T.S."/>
            <person name="Alvarez Arevalo M."/>
            <person name="Sterndorff E.B."/>
            <person name="Faurdal D."/>
            <person name="Vuksanovic O."/>
            <person name="Mourched A.-S."/>
            <person name="Charusanti P."/>
            <person name="Shaw S."/>
            <person name="Blin K."/>
            <person name="Weber T."/>
        </authorList>
    </citation>
    <scope>NUCLEOTIDE SEQUENCE</scope>
    <source>
        <strain evidence="1">NBC 00180</strain>
    </source>
</reference>
<dbReference type="NCBIfam" id="TIGR02242">
    <property type="entry name" value="tail_TIGR02242"/>
    <property type="match status" value="1"/>
</dbReference>